<keyword evidence="8" id="KW-0902">Two-component regulatory system</keyword>
<dbReference type="InterPro" id="IPR029150">
    <property type="entry name" value="dCache_3"/>
</dbReference>
<evidence type="ECO:0000259" key="15">
    <source>
        <dbReference type="PROSITE" id="PS50113"/>
    </source>
</evidence>
<dbReference type="PANTHER" id="PTHR45339:SF1">
    <property type="entry name" value="HYBRID SIGNAL TRANSDUCTION HISTIDINE KINASE J"/>
    <property type="match status" value="1"/>
</dbReference>
<keyword evidence="7" id="KW-0067">ATP-binding</keyword>
<feature type="domain" description="PAS" evidence="14">
    <location>
        <begin position="350"/>
        <end position="402"/>
    </location>
</feature>
<feature type="transmembrane region" description="Helical" evidence="11">
    <location>
        <begin position="319"/>
        <end position="338"/>
    </location>
</feature>
<dbReference type="FunFam" id="3.30.565.10:FF:000078">
    <property type="entry name" value="Two-component sensor histidine kinase"/>
    <property type="match status" value="1"/>
</dbReference>
<dbReference type="InterPro" id="IPR013767">
    <property type="entry name" value="PAS_fold"/>
</dbReference>
<dbReference type="PROSITE" id="PS50112">
    <property type="entry name" value="PAS"/>
    <property type="match status" value="1"/>
</dbReference>
<evidence type="ECO:0000256" key="2">
    <source>
        <dbReference type="ARBA" id="ARBA00012438"/>
    </source>
</evidence>
<dbReference type="EC" id="2.7.13.3" evidence="2"/>
<dbReference type="InterPro" id="IPR011006">
    <property type="entry name" value="CheY-like_superfamily"/>
</dbReference>
<gene>
    <name evidence="16" type="ORF">DFR35_2414</name>
</gene>
<dbReference type="PANTHER" id="PTHR45339">
    <property type="entry name" value="HYBRID SIGNAL TRANSDUCTION HISTIDINE KINASE J"/>
    <property type="match status" value="1"/>
</dbReference>
<evidence type="ECO:0000256" key="8">
    <source>
        <dbReference type="ARBA" id="ARBA00023012"/>
    </source>
</evidence>
<dbReference type="GO" id="GO:0005524">
    <property type="term" value="F:ATP binding"/>
    <property type="evidence" value="ECO:0007669"/>
    <property type="project" value="UniProtKB-KW"/>
</dbReference>
<evidence type="ECO:0000256" key="11">
    <source>
        <dbReference type="SAM" id="Phobius"/>
    </source>
</evidence>
<dbReference type="Gene3D" id="3.40.50.2300">
    <property type="match status" value="1"/>
</dbReference>
<dbReference type="SMART" id="SM00388">
    <property type="entry name" value="HisKA"/>
    <property type="match status" value="1"/>
</dbReference>
<organism evidence="16 17">
    <name type="scientific">Sulfurisoma sediminicola</name>
    <dbReference type="NCBI Taxonomy" id="1381557"/>
    <lineage>
        <taxon>Bacteria</taxon>
        <taxon>Pseudomonadati</taxon>
        <taxon>Pseudomonadota</taxon>
        <taxon>Betaproteobacteria</taxon>
        <taxon>Nitrosomonadales</taxon>
        <taxon>Sterolibacteriaceae</taxon>
        <taxon>Sulfurisoma</taxon>
    </lineage>
</organism>
<dbReference type="InterPro" id="IPR000014">
    <property type="entry name" value="PAS"/>
</dbReference>
<dbReference type="PRINTS" id="PR00344">
    <property type="entry name" value="BCTRLSENSOR"/>
</dbReference>
<dbReference type="Pfam" id="PF00989">
    <property type="entry name" value="PAS"/>
    <property type="match status" value="1"/>
</dbReference>
<evidence type="ECO:0000256" key="10">
    <source>
        <dbReference type="SAM" id="MobiDB-lite"/>
    </source>
</evidence>
<evidence type="ECO:0000256" key="4">
    <source>
        <dbReference type="ARBA" id="ARBA00022679"/>
    </source>
</evidence>
<dbReference type="Gene3D" id="3.30.450.20">
    <property type="entry name" value="PAS domain"/>
    <property type="match status" value="1"/>
</dbReference>
<dbReference type="CDD" id="cd17546">
    <property type="entry name" value="REC_hyHK_CKI1_RcsC-like"/>
    <property type="match status" value="1"/>
</dbReference>
<evidence type="ECO:0000259" key="14">
    <source>
        <dbReference type="PROSITE" id="PS50112"/>
    </source>
</evidence>
<feature type="domain" description="Histidine kinase" evidence="12">
    <location>
        <begin position="496"/>
        <end position="713"/>
    </location>
</feature>
<dbReference type="EMBL" id="RCCI01000006">
    <property type="protein sequence ID" value="RLJ63781.1"/>
    <property type="molecule type" value="Genomic_DNA"/>
</dbReference>
<dbReference type="GO" id="GO:0000155">
    <property type="term" value="F:phosphorelay sensor kinase activity"/>
    <property type="evidence" value="ECO:0007669"/>
    <property type="project" value="InterPro"/>
</dbReference>
<dbReference type="SUPFAM" id="SSF52172">
    <property type="entry name" value="CheY-like"/>
    <property type="match status" value="1"/>
</dbReference>
<dbReference type="PROSITE" id="PS50109">
    <property type="entry name" value="HIS_KIN"/>
    <property type="match status" value="1"/>
</dbReference>
<accession>A0A497XD13</accession>
<evidence type="ECO:0000313" key="16">
    <source>
        <dbReference type="EMBL" id="RLJ63781.1"/>
    </source>
</evidence>
<dbReference type="GO" id="GO:0006355">
    <property type="term" value="P:regulation of DNA-templated transcription"/>
    <property type="evidence" value="ECO:0007669"/>
    <property type="project" value="InterPro"/>
</dbReference>
<dbReference type="InterPro" id="IPR035965">
    <property type="entry name" value="PAS-like_dom_sf"/>
</dbReference>
<dbReference type="PROSITE" id="PS50110">
    <property type="entry name" value="RESPONSE_REGULATORY"/>
    <property type="match status" value="1"/>
</dbReference>
<keyword evidence="11" id="KW-0472">Membrane</keyword>
<keyword evidence="6" id="KW-0418">Kinase</keyword>
<evidence type="ECO:0000256" key="9">
    <source>
        <dbReference type="PROSITE-ProRule" id="PRU00169"/>
    </source>
</evidence>
<dbReference type="RefSeq" id="WP_121242718.1">
    <property type="nucleotide sequence ID" value="NZ_BHVV01000003.1"/>
</dbReference>
<dbReference type="SMART" id="SM00091">
    <property type="entry name" value="PAS"/>
    <property type="match status" value="1"/>
</dbReference>
<feature type="domain" description="Response regulatory" evidence="13">
    <location>
        <begin position="759"/>
        <end position="878"/>
    </location>
</feature>
<dbReference type="SUPFAM" id="SSF55785">
    <property type="entry name" value="PYP-like sensor domain (PAS domain)"/>
    <property type="match status" value="1"/>
</dbReference>
<proteinExistence type="predicted"/>
<reference evidence="16 17" key="1">
    <citation type="submission" date="2018-10" db="EMBL/GenBank/DDBJ databases">
        <title>Genomic Encyclopedia of Type Strains, Phase IV (KMG-IV): sequencing the most valuable type-strain genomes for metagenomic binning, comparative biology and taxonomic classification.</title>
        <authorList>
            <person name="Goeker M."/>
        </authorList>
    </citation>
    <scope>NUCLEOTIDE SEQUENCE [LARGE SCALE GENOMIC DNA]</scope>
    <source>
        <strain evidence="16 17">DSM 26916</strain>
    </source>
</reference>
<dbReference type="Pfam" id="PF00512">
    <property type="entry name" value="HisKA"/>
    <property type="match status" value="1"/>
</dbReference>
<dbReference type="InterPro" id="IPR036097">
    <property type="entry name" value="HisK_dim/P_sf"/>
</dbReference>
<dbReference type="Gene3D" id="3.30.565.10">
    <property type="entry name" value="Histidine kinase-like ATPase, C-terminal domain"/>
    <property type="match status" value="1"/>
</dbReference>
<dbReference type="AlphaFoldDB" id="A0A497XD13"/>
<keyword evidence="11" id="KW-0812">Transmembrane</keyword>
<dbReference type="CDD" id="cd00130">
    <property type="entry name" value="PAS"/>
    <property type="match status" value="1"/>
</dbReference>
<sequence>MISKVWIVVLCIAIEAAVVFFLHLTREDKESQHFEHYRTVAETAYRSAIQMYGLAMDIAFHEVIDRPEVRELLARGGGGDGGEQSQARSQLYRHLYPAYQKLRERNLRQLHFHLPDGRSFLRFHQPDRFGDPLFEARPSVRIANTEKRFVQGFESGKVVSGFRYVYPMAIDGRHIGSVETSVTFKAIRDAMTRLDTSREYAFILRKADVAPKLFAGQERLYAPSSIDADFLVEDPGLKLPDSAPPASTAAEALNRQLHDMAAVRKGLARAAAFTVRVDLPGEGPWAVSFVPISDVSDRNAGYVVAYARAPFATLLHDDFVVSVAISTLFLAAVLILLLRAQAGTLALEREHRRLEAITDTMADGLYVMDTRGVITLINPAACELLGLDRQASLGHMAHDLFHSHAVNGRLPLARCPIYQNVQAGHSYQGEEWFNHSTGRPIPVEVASTPLLENGAMIGSVTAFRDITARKEVEKVLRDAKQGAEEASRIKGEFLANMSHEIRTPMNGIIGLTDVVLDTPLTDDQRDYLQLVRRSADNLLTIINDILDFSKIEAGRLEIEDVPFDLHVIVYDTVRSLGFPASAKGLALHCAFAPNLPRLWRGDPVRIHQILFNLVGNALKFTTHGEVVVSAAEDADSRLHLTVSDTGIGIAPEHVGRIFEPFLQADGSVTRRFGGTGLGLSITRRLVELMGGCIWVDSTPGVGSRFHVTLDLPQHQEIVGSGDAPQEVRPKEGQSPLGETAAQGAATPVAPGTAPVRPFDLLLAEDNPVNQRLAQAVLEKMGHRVALARNGREACAAWRDGRFDLILMDVQMPEMDGIEAAQLIRAEEAAAGRRRTPILAVTANAMAGDREILIAAGMDDYISKPYKVETLREAVSRLATPAEV</sequence>
<keyword evidence="4" id="KW-0808">Transferase</keyword>
<dbReference type="Pfam" id="PF14827">
    <property type="entry name" value="dCache_3"/>
    <property type="match status" value="1"/>
</dbReference>
<dbReference type="Proteomes" id="UP000268908">
    <property type="component" value="Unassembled WGS sequence"/>
</dbReference>
<dbReference type="NCBIfam" id="TIGR00229">
    <property type="entry name" value="sensory_box"/>
    <property type="match status" value="1"/>
</dbReference>
<feature type="compositionally biased region" description="Low complexity" evidence="10">
    <location>
        <begin position="739"/>
        <end position="750"/>
    </location>
</feature>
<dbReference type="SMART" id="SM00448">
    <property type="entry name" value="REC"/>
    <property type="match status" value="1"/>
</dbReference>
<dbReference type="Pfam" id="PF00072">
    <property type="entry name" value="Response_reg"/>
    <property type="match status" value="1"/>
</dbReference>
<evidence type="ECO:0000256" key="3">
    <source>
        <dbReference type="ARBA" id="ARBA00022553"/>
    </source>
</evidence>
<dbReference type="CDD" id="cd16922">
    <property type="entry name" value="HATPase_EvgS-ArcB-TorS-like"/>
    <property type="match status" value="1"/>
</dbReference>
<evidence type="ECO:0000256" key="6">
    <source>
        <dbReference type="ARBA" id="ARBA00022777"/>
    </source>
</evidence>
<dbReference type="Pfam" id="PF02518">
    <property type="entry name" value="HATPase_c"/>
    <property type="match status" value="1"/>
</dbReference>
<evidence type="ECO:0000256" key="7">
    <source>
        <dbReference type="ARBA" id="ARBA00022840"/>
    </source>
</evidence>
<keyword evidence="3 9" id="KW-0597">Phosphoprotein</keyword>
<dbReference type="SMART" id="SM00387">
    <property type="entry name" value="HATPase_c"/>
    <property type="match status" value="1"/>
</dbReference>
<dbReference type="InterPro" id="IPR003594">
    <property type="entry name" value="HATPase_dom"/>
</dbReference>
<dbReference type="InterPro" id="IPR001789">
    <property type="entry name" value="Sig_transdc_resp-reg_receiver"/>
</dbReference>
<evidence type="ECO:0000259" key="12">
    <source>
        <dbReference type="PROSITE" id="PS50109"/>
    </source>
</evidence>
<evidence type="ECO:0000256" key="1">
    <source>
        <dbReference type="ARBA" id="ARBA00000085"/>
    </source>
</evidence>
<dbReference type="PROSITE" id="PS50113">
    <property type="entry name" value="PAC"/>
    <property type="match status" value="1"/>
</dbReference>
<comment type="catalytic activity">
    <reaction evidence="1">
        <text>ATP + protein L-histidine = ADP + protein N-phospho-L-histidine.</text>
        <dbReference type="EC" id="2.7.13.3"/>
    </reaction>
</comment>
<dbReference type="InterPro" id="IPR000700">
    <property type="entry name" value="PAS-assoc_C"/>
</dbReference>
<dbReference type="FunFam" id="1.10.287.130:FF:000002">
    <property type="entry name" value="Two-component osmosensing histidine kinase"/>
    <property type="match status" value="1"/>
</dbReference>
<name>A0A497XD13_9PROT</name>
<feature type="transmembrane region" description="Helical" evidence="11">
    <location>
        <begin position="6"/>
        <end position="24"/>
    </location>
</feature>
<dbReference type="SUPFAM" id="SSF55874">
    <property type="entry name" value="ATPase domain of HSP90 chaperone/DNA topoisomerase II/histidine kinase"/>
    <property type="match status" value="1"/>
</dbReference>
<dbReference type="InterPro" id="IPR003661">
    <property type="entry name" value="HisK_dim/P_dom"/>
</dbReference>
<dbReference type="Gene3D" id="1.10.287.130">
    <property type="match status" value="1"/>
</dbReference>
<feature type="modified residue" description="4-aspartylphosphate" evidence="9">
    <location>
        <position position="808"/>
    </location>
</feature>
<keyword evidence="17" id="KW-1185">Reference proteome</keyword>
<dbReference type="InterPro" id="IPR005467">
    <property type="entry name" value="His_kinase_dom"/>
</dbReference>
<keyword evidence="5" id="KW-0547">Nucleotide-binding</keyword>
<dbReference type="InterPro" id="IPR036890">
    <property type="entry name" value="HATPase_C_sf"/>
</dbReference>
<protein>
    <recommendedName>
        <fullName evidence="2">histidine kinase</fullName>
        <ecNumber evidence="2">2.7.13.3</ecNumber>
    </recommendedName>
</protein>
<dbReference type="CDD" id="cd00082">
    <property type="entry name" value="HisKA"/>
    <property type="match status" value="1"/>
</dbReference>
<dbReference type="InterPro" id="IPR004358">
    <property type="entry name" value="Sig_transdc_His_kin-like_C"/>
</dbReference>
<dbReference type="OrthoDB" id="8552871at2"/>
<keyword evidence="11" id="KW-1133">Transmembrane helix</keyword>
<feature type="domain" description="PAC" evidence="15">
    <location>
        <begin position="427"/>
        <end position="478"/>
    </location>
</feature>
<evidence type="ECO:0000313" key="17">
    <source>
        <dbReference type="Proteomes" id="UP000268908"/>
    </source>
</evidence>
<evidence type="ECO:0000259" key="13">
    <source>
        <dbReference type="PROSITE" id="PS50110"/>
    </source>
</evidence>
<comment type="caution">
    <text evidence="16">The sequence shown here is derived from an EMBL/GenBank/DDBJ whole genome shotgun (WGS) entry which is preliminary data.</text>
</comment>
<feature type="region of interest" description="Disordered" evidence="10">
    <location>
        <begin position="717"/>
        <end position="750"/>
    </location>
</feature>
<evidence type="ECO:0000256" key="5">
    <source>
        <dbReference type="ARBA" id="ARBA00022741"/>
    </source>
</evidence>
<dbReference type="SUPFAM" id="SSF47384">
    <property type="entry name" value="Homodimeric domain of signal transducing histidine kinase"/>
    <property type="match status" value="1"/>
</dbReference>